<dbReference type="EMBL" id="JAFNEN010000948">
    <property type="protein sequence ID" value="KAG8175799.1"/>
    <property type="molecule type" value="Genomic_DNA"/>
</dbReference>
<accession>A0AAV6TVP7</accession>
<sequence length="97" mass="10735">MATVHQLAQCSAWIGEAFETPYKQLTSEEEILVSSSRSRDLLIEAGFSDDSNIKVARTAVYSGTDYRQNLFVCVQTSSESNLNPSFGKIEELLLIKG</sequence>
<name>A0AAV6TVP7_9ARAC</name>
<evidence type="ECO:0000313" key="2">
    <source>
        <dbReference type="Proteomes" id="UP000827092"/>
    </source>
</evidence>
<keyword evidence="2" id="KW-1185">Reference proteome</keyword>
<gene>
    <name evidence="1" type="ORF">JTE90_013350</name>
</gene>
<reference evidence="1 2" key="1">
    <citation type="journal article" date="2022" name="Nat. Ecol. Evol.">
        <title>A masculinizing supergene underlies an exaggerated male reproductive morph in a spider.</title>
        <authorList>
            <person name="Hendrickx F."/>
            <person name="De Corte Z."/>
            <person name="Sonet G."/>
            <person name="Van Belleghem S.M."/>
            <person name="Kostlbacher S."/>
            <person name="Vangestel C."/>
        </authorList>
    </citation>
    <scope>NUCLEOTIDE SEQUENCE [LARGE SCALE GENOMIC DNA]</scope>
    <source>
        <strain evidence="1">W744_W776</strain>
    </source>
</reference>
<organism evidence="1 2">
    <name type="scientific">Oedothorax gibbosus</name>
    <dbReference type="NCBI Taxonomy" id="931172"/>
    <lineage>
        <taxon>Eukaryota</taxon>
        <taxon>Metazoa</taxon>
        <taxon>Ecdysozoa</taxon>
        <taxon>Arthropoda</taxon>
        <taxon>Chelicerata</taxon>
        <taxon>Arachnida</taxon>
        <taxon>Araneae</taxon>
        <taxon>Araneomorphae</taxon>
        <taxon>Entelegynae</taxon>
        <taxon>Araneoidea</taxon>
        <taxon>Linyphiidae</taxon>
        <taxon>Erigoninae</taxon>
        <taxon>Oedothorax</taxon>
    </lineage>
</organism>
<protein>
    <submittedName>
        <fullName evidence="1">Uncharacterized protein</fullName>
    </submittedName>
</protein>
<comment type="caution">
    <text evidence="1">The sequence shown here is derived from an EMBL/GenBank/DDBJ whole genome shotgun (WGS) entry which is preliminary data.</text>
</comment>
<evidence type="ECO:0000313" key="1">
    <source>
        <dbReference type="EMBL" id="KAG8175799.1"/>
    </source>
</evidence>
<dbReference type="AlphaFoldDB" id="A0AAV6TVP7"/>
<proteinExistence type="predicted"/>
<dbReference type="Proteomes" id="UP000827092">
    <property type="component" value="Unassembled WGS sequence"/>
</dbReference>